<dbReference type="Pfam" id="PF00657">
    <property type="entry name" value="Lipase_GDSL"/>
    <property type="match status" value="1"/>
</dbReference>
<keyword evidence="4" id="KW-0325">Glycoprotein</keyword>
<evidence type="ECO:0000256" key="3">
    <source>
        <dbReference type="ARBA" id="ARBA00022801"/>
    </source>
</evidence>
<dbReference type="InterPro" id="IPR001087">
    <property type="entry name" value="GDSL"/>
</dbReference>
<dbReference type="SUPFAM" id="SSF52266">
    <property type="entry name" value="SGNH hydrolase"/>
    <property type="match status" value="1"/>
</dbReference>
<evidence type="ECO:0000313" key="7">
    <source>
        <dbReference type="Proteomes" id="UP000604825"/>
    </source>
</evidence>
<dbReference type="GO" id="GO:0016788">
    <property type="term" value="F:hydrolase activity, acting on ester bonds"/>
    <property type="evidence" value="ECO:0007669"/>
    <property type="project" value="InterPro"/>
</dbReference>
<evidence type="ECO:0008006" key="8">
    <source>
        <dbReference type="Google" id="ProtNLM"/>
    </source>
</evidence>
<dbReference type="EMBL" id="CAJGYO010000005">
    <property type="protein sequence ID" value="CAD6233270.1"/>
    <property type="molecule type" value="Genomic_DNA"/>
</dbReference>
<evidence type="ECO:0000256" key="4">
    <source>
        <dbReference type="ARBA" id="ARBA00023180"/>
    </source>
</evidence>
<feature type="signal peptide" evidence="5">
    <location>
        <begin position="1"/>
        <end position="25"/>
    </location>
</feature>
<dbReference type="Gene3D" id="3.40.50.1110">
    <property type="entry name" value="SGNH hydrolase"/>
    <property type="match status" value="1"/>
</dbReference>
<dbReference type="AlphaFoldDB" id="A0A811P3B5"/>
<sequence length="404" mass="43970">MRRRLLLACLALLALAVAAPRAAMAREYAAVFSFGDSLSDTGNLCVDGIPDYLATARSPYGMTYFGYPTGRVSDGRVVIDFIGRQRTHALSRSRARVRAGADEPCLSVCRLHEWGAAQELGLPLLPPSKAKNATFHRGANFAITGATALGMDFFEEHGLARAVWSSGSLHTQIGWFRDMKPSICSSPQECRELFRRSLFVVGEFGGNDYGSTIFSFRPLEEVHALVPHVVGAIARGVEELIAEGAVDLVVPGLLPTGCFPMFLSTFSDKPAAAYGPRSGCVKELNTLSWVHNAALQRKVEELRARHPAVRIVYADYYTPAIQFILHAEEYGMLKQMPRACCGAAGVGEYNFNLTSKCGEAGAYACQDPSNHWSWDGAHLTEAAYGHIAKGWLYGPFADPPILHP</sequence>
<reference evidence="6" key="1">
    <citation type="submission" date="2020-10" db="EMBL/GenBank/DDBJ databases">
        <authorList>
            <person name="Han B."/>
            <person name="Lu T."/>
            <person name="Zhao Q."/>
            <person name="Huang X."/>
            <person name="Zhao Y."/>
        </authorList>
    </citation>
    <scope>NUCLEOTIDE SEQUENCE</scope>
</reference>
<dbReference type="CDD" id="cd01837">
    <property type="entry name" value="SGNH_plant_lipase_like"/>
    <property type="match status" value="1"/>
</dbReference>
<dbReference type="OrthoDB" id="1600564at2759"/>
<comment type="caution">
    <text evidence="6">The sequence shown here is derived from an EMBL/GenBank/DDBJ whole genome shotgun (WGS) entry which is preliminary data.</text>
</comment>
<feature type="chain" id="PRO_5032852573" description="GDSL esterase/lipase" evidence="5">
    <location>
        <begin position="26"/>
        <end position="404"/>
    </location>
</feature>
<evidence type="ECO:0000256" key="1">
    <source>
        <dbReference type="ARBA" id="ARBA00008668"/>
    </source>
</evidence>
<accession>A0A811P3B5</accession>
<evidence type="ECO:0000256" key="2">
    <source>
        <dbReference type="ARBA" id="ARBA00022729"/>
    </source>
</evidence>
<dbReference type="InterPro" id="IPR036514">
    <property type="entry name" value="SGNH_hydro_sf"/>
</dbReference>
<keyword evidence="3" id="KW-0378">Hydrolase</keyword>
<proteinExistence type="inferred from homology"/>
<organism evidence="6 7">
    <name type="scientific">Miscanthus lutarioriparius</name>
    <dbReference type="NCBI Taxonomy" id="422564"/>
    <lineage>
        <taxon>Eukaryota</taxon>
        <taxon>Viridiplantae</taxon>
        <taxon>Streptophyta</taxon>
        <taxon>Embryophyta</taxon>
        <taxon>Tracheophyta</taxon>
        <taxon>Spermatophyta</taxon>
        <taxon>Magnoliopsida</taxon>
        <taxon>Liliopsida</taxon>
        <taxon>Poales</taxon>
        <taxon>Poaceae</taxon>
        <taxon>PACMAD clade</taxon>
        <taxon>Panicoideae</taxon>
        <taxon>Andropogonodae</taxon>
        <taxon>Andropogoneae</taxon>
        <taxon>Saccharinae</taxon>
        <taxon>Miscanthus</taxon>
    </lineage>
</organism>
<keyword evidence="7" id="KW-1185">Reference proteome</keyword>
<gene>
    <name evidence="6" type="ORF">NCGR_LOCUS22722</name>
</gene>
<dbReference type="PANTHER" id="PTHR22835:SF571">
    <property type="entry name" value="GDSL ESTERASE_LIPASE"/>
    <property type="match status" value="1"/>
</dbReference>
<dbReference type="InterPro" id="IPR035669">
    <property type="entry name" value="SGNH_plant_lipase-like"/>
</dbReference>
<dbReference type="Proteomes" id="UP000604825">
    <property type="component" value="Unassembled WGS sequence"/>
</dbReference>
<protein>
    <recommendedName>
        <fullName evidence="8">GDSL esterase/lipase</fullName>
    </recommendedName>
</protein>
<keyword evidence="2 5" id="KW-0732">Signal</keyword>
<evidence type="ECO:0000313" key="6">
    <source>
        <dbReference type="EMBL" id="CAD6233270.1"/>
    </source>
</evidence>
<evidence type="ECO:0000256" key="5">
    <source>
        <dbReference type="SAM" id="SignalP"/>
    </source>
</evidence>
<dbReference type="PANTHER" id="PTHR22835">
    <property type="entry name" value="ZINC FINGER FYVE DOMAIN CONTAINING PROTEIN"/>
    <property type="match status" value="1"/>
</dbReference>
<name>A0A811P3B5_9POAL</name>
<comment type="similarity">
    <text evidence="1">Belongs to the 'GDSL' lipolytic enzyme family.</text>
</comment>